<dbReference type="PANTHER" id="PTHR33204">
    <property type="entry name" value="TRANSCRIPTIONAL REGULATOR, MARR FAMILY"/>
    <property type="match status" value="1"/>
</dbReference>
<evidence type="ECO:0000313" key="6">
    <source>
        <dbReference type="Proteomes" id="UP001500582"/>
    </source>
</evidence>
<dbReference type="SUPFAM" id="SSF46785">
    <property type="entry name" value="Winged helix' DNA-binding domain"/>
    <property type="match status" value="1"/>
</dbReference>
<keyword evidence="2" id="KW-0238">DNA-binding</keyword>
<protein>
    <submittedName>
        <fullName evidence="5">Helix-turn-helix domain-containing protein</fullName>
    </submittedName>
</protein>
<dbReference type="InterPro" id="IPR036390">
    <property type="entry name" value="WH_DNA-bd_sf"/>
</dbReference>
<keyword evidence="3" id="KW-0804">Transcription</keyword>
<dbReference type="InterPro" id="IPR036388">
    <property type="entry name" value="WH-like_DNA-bd_sf"/>
</dbReference>
<dbReference type="PROSITE" id="PS51118">
    <property type="entry name" value="HTH_HXLR"/>
    <property type="match status" value="1"/>
</dbReference>
<dbReference type="Gene3D" id="1.10.10.10">
    <property type="entry name" value="Winged helix-like DNA-binding domain superfamily/Winged helix DNA-binding domain"/>
    <property type="match status" value="1"/>
</dbReference>
<dbReference type="RefSeq" id="WP_345209361.1">
    <property type="nucleotide sequence ID" value="NZ_BAABFT010000001.1"/>
</dbReference>
<dbReference type="Proteomes" id="UP001500582">
    <property type="component" value="Unassembled WGS sequence"/>
</dbReference>
<evidence type="ECO:0000256" key="2">
    <source>
        <dbReference type="ARBA" id="ARBA00023125"/>
    </source>
</evidence>
<reference evidence="6" key="1">
    <citation type="journal article" date="2019" name="Int. J. Syst. Evol. Microbiol.">
        <title>The Global Catalogue of Microorganisms (GCM) 10K type strain sequencing project: providing services to taxonomists for standard genome sequencing and annotation.</title>
        <authorList>
            <consortium name="The Broad Institute Genomics Platform"/>
            <consortium name="The Broad Institute Genome Sequencing Center for Infectious Disease"/>
            <person name="Wu L."/>
            <person name="Ma J."/>
        </authorList>
    </citation>
    <scope>NUCLEOTIDE SEQUENCE [LARGE SCALE GENOMIC DNA]</scope>
    <source>
        <strain evidence="6">JCM 17705</strain>
    </source>
</reference>
<keyword evidence="1" id="KW-0805">Transcription regulation</keyword>
<dbReference type="Pfam" id="PF01638">
    <property type="entry name" value="HxlR"/>
    <property type="match status" value="1"/>
</dbReference>
<evidence type="ECO:0000259" key="4">
    <source>
        <dbReference type="PROSITE" id="PS51118"/>
    </source>
</evidence>
<evidence type="ECO:0000256" key="1">
    <source>
        <dbReference type="ARBA" id="ARBA00023015"/>
    </source>
</evidence>
<accession>A0ABP8FS93</accession>
<dbReference type="InterPro" id="IPR002577">
    <property type="entry name" value="HTH_HxlR"/>
</dbReference>
<comment type="caution">
    <text evidence="5">The sequence shown here is derived from an EMBL/GenBank/DDBJ whole genome shotgun (WGS) entry which is preliminary data.</text>
</comment>
<organism evidence="5 6">
    <name type="scientific">Mucilaginibacter gynuensis</name>
    <dbReference type="NCBI Taxonomy" id="1302236"/>
    <lineage>
        <taxon>Bacteria</taxon>
        <taxon>Pseudomonadati</taxon>
        <taxon>Bacteroidota</taxon>
        <taxon>Sphingobacteriia</taxon>
        <taxon>Sphingobacteriales</taxon>
        <taxon>Sphingobacteriaceae</taxon>
        <taxon>Mucilaginibacter</taxon>
    </lineage>
</organism>
<evidence type="ECO:0000313" key="5">
    <source>
        <dbReference type="EMBL" id="GAA4309973.1"/>
    </source>
</evidence>
<keyword evidence="6" id="KW-1185">Reference proteome</keyword>
<evidence type="ECO:0000256" key="3">
    <source>
        <dbReference type="ARBA" id="ARBA00023163"/>
    </source>
</evidence>
<sequence>MGTIDIDGNRQEATCKQELIAMRDSLEILGGKWKLMLLRYLSNRLEEKNNFKKIQREIEGLSAKMLAKELKDLELNLLVSRSVVNTKPVTVEYRITPYGLNVLPLSENLVQWGLDHRAQIKR</sequence>
<name>A0ABP8FS93_9SPHI</name>
<dbReference type="EMBL" id="BAABFT010000001">
    <property type="protein sequence ID" value="GAA4309973.1"/>
    <property type="molecule type" value="Genomic_DNA"/>
</dbReference>
<gene>
    <name evidence="5" type="ORF">GCM10023149_04520</name>
</gene>
<feature type="domain" description="HTH hxlR-type" evidence="4">
    <location>
        <begin position="15"/>
        <end position="121"/>
    </location>
</feature>
<proteinExistence type="predicted"/>